<gene>
    <name evidence="2" type="ORF">Pan44_13560</name>
</gene>
<keyword evidence="3" id="KW-1185">Reference proteome</keyword>
<dbReference type="AlphaFoldDB" id="A0A517SB50"/>
<feature type="region of interest" description="Disordered" evidence="1">
    <location>
        <begin position="1"/>
        <end position="47"/>
    </location>
</feature>
<dbReference type="EMBL" id="CP036271">
    <property type="protein sequence ID" value="QDT53339.1"/>
    <property type="molecule type" value="Genomic_DNA"/>
</dbReference>
<accession>A0A517SB50</accession>
<evidence type="ECO:0000313" key="3">
    <source>
        <dbReference type="Proteomes" id="UP000315700"/>
    </source>
</evidence>
<reference evidence="2 3" key="1">
    <citation type="submission" date="2019-02" db="EMBL/GenBank/DDBJ databases">
        <title>Deep-cultivation of Planctomycetes and their phenomic and genomic characterization uncovers novel biology.</title>
        <authorList>
            <person name="Wiegand S."/>
            <person name="Jogler M."/>
            <person name="Boedeker C."/>
            <person name="Pinto D."/>
            <person name="Vollmers J."/>
            <person name="Rivas-Marin E."/>
            <person name="Kohn T."/>
            <person name="Peeters S.H."/>
            <person name="Heuer A."/>
            <person name="Rast P."/>
            <person name="Oberbeckmann S."/>
            <person name="Bunk B."/>
            <person name="Jeske O."/>
            <person name="Meyerdierks A."/>
            <person name="Storesund J.E."/>
            <person name="Kallscheuer N."/>
            <person name="Luecker S."/>
            <person name="Lage O.M."/>
            <person name="Pohl T."/>
            <person name="Merkel B.J."/>
            <person name="Hornburger P."/>
            <person name="Mueller R.-W."/>
            <person name="Bruemmer F."/>
            <person name="Labrenz M."/>
            <person name="Spormann A.M."/>
            <person name="Op den Camp H."/>
            <person name="Overmann J."/>
            <person name="Amann R."/>
            <person name="Jetten M.S.M."/>
            <person name="Mascher T."/>
            <person name="Medema M.H."/>
            <person name="Devos D.P."/>
            <person name="Kaster A.-K."/>
            <person name="Ovreas L."/>
            <person name="Rohde M."/>
            <person name="Galperin M.Y."/>
            <person name="Jogler C."/>
        </authorList>
    </citation>
    <scope>NUCLEOTIDE SEQUENCE [LARGE SCALE GENOMIC DNA]</scope>
    <source>
        <strain evidence="2 3">Pan44</strain>
    </source>
</reference>
<evidence type="ECO:0000313" key="2">
    <source>
        <dbReference type="EMBL" id="QDT53339.1"/>
    </source>
</evidence>
<organism evidence="2 3">
    <name type="scientific">Caulifigura coniformis</name>
    <dbReference type="NCBI Taxonomy" id="2527983"/>
    <lineage>
        <taxon>Bacteria</taxon>
        <taxon>Pseudomonadati</taxon>
        <taxon>Planctomycetota</taxon>
        <taxon>Planctomycetia</taxon>
        <taxon>Planctomycetales</taxon>
        <taxon>Planctomycetaceae</taxon>
        <taxon>Caulifigura</taxon>
    </lineage>
</organism>
<name>A0A517SB50_9PLAN</name>
<dbReference type="InParanoid" id="A0A517SB50"/>
<dbReference type="Proteomes" id="UP000315700">
    <property type="component" value="Chromosome"/>
</dbReference>
<feature type="compositionally biased region" description="Basic residues" evidence="1">
    <location>
        <begin position="1"/>
        <end position="11"/>
    </location>
</feature>
<sequence>MARKVSSRLSKRREAEAADARPAAAKKTKGATAKKATTRKKTKAPERKRLIWGVFSGTMKEEARFPYDQRAAAEERLEQLRSKGKKMYFIQPIKELVTAATSAAAAPGAADAAEAEE</sequence>
<dbReference type="KEGG" id="ccos:Pan44_13560"/>
<proteinExistence type="predicted"/>
<evidence type="ECO:0000256" key="1">
    <source>
        <dbReference type="SAM" id="MobiDB-lite"/>
    </source>
</evidence>
<protein>
    <submittedName>
        <fullName evidence="2">Uncharacterized protein</fullName>
    </submittedName>
</protein>
<dbReference type="RefSeq" id="WP_197453906.1">
    <property type="nucleotide sequence ID" value="NZ_CP036271.1"/>
</dbReference>